<sequence>MKFDKLVEIIKSVATEQGYEITDGERKFQVFIDNYNAVAFEILANSSSGYIQIHQWESGEAEGEGKYGRGVYSLRNYSDVINFCNIMMASAAIRARRRT</sequence>
<dbReference type="RefSeq" id="WP_150764109.1">
    <property type="nucleotide sequence ID" value="NZ_CABVHW010000004.1"/>
</dbReference>
<organism evidence="1 2">
    <name type="scientific">Pseudomonas fluorescens</name>
    <dbReference type="NCBI Taxonomy" id="294"/>
    <lineage>
        <taxon>Bacteria</taxon>
        <taxon>Pseudomonadati</taxon>
        <taxon>Pseudomonadota</taxon>
        <taxon>Gammaproteobacteria</taxon>
        <taxon>Pseudomonadales</taxon>
        <taxon>Pseudomonadaceae</taxon>
        <taxon>Pseudomonas</taxon>
    </lineage>
</organism>
<name>A0A5E7BL78_PSEFL</name>
<evidence type="ECO:0000313" key="2">
    <source>
        <dbReference type="Proteomes" id="UP000381093"/>
    </source>
</evidence>
<proteinExistence type="predicted"/>
<dbReference type="EMBL" id="CABVHW010000004">
    <property type="protein sequence ID" value="VVN89094.1"/>
    <property type="molecule type" value="Genomic_DNA"/>
</dbReference>
<evidence type="ECO:0000313" key="1">
    <source>
        <dbReference type="EMBL" id="VVN89094.1"/>
    </source>
</evidence>
<dbReference type="Proteomes" id="UP000381093">
    <property type="component" value="Unassembled WGS sequence"/>
</dbReference>
<dbReference type="AlphaFoldDB" id="A0A5E7BL78"/>
<gene>
    <name evidence="1" type="ORF">PS710_01733</name>
</gene>
<accession>A0A5E7BL78</accession>
<reference evidence="1 2" key="1">
    <citation type="submission" date="2019-09" db="EMBL/GenBank/DDBJ databases">
        <authorList>
            <person name="Chandra G."/>
            <person name="Truman W A."/>
        </authorList>
    </citation>
    <scope>NUCLEOTIDE SEQUENCE [LARGE SCALE GENOMIC DNA]</scope>
    <source>
        <strain evidence="1">PS710</strain>
    </source>
</reference>
<protein>
    <submittedName>
        <fullName evidence="1">Uncharacterized protein</fullName>
    </submittedName>
</protein>